<feature type="compositionally biased region" description="Basic and acidic residues" evidence="8">
    <location>
        <begin position="371"/>
        <end position="405"/>
    </location>
</feature>
<dbReference type="EMBL" id="KV875094">
    <property type="protein sequence ID" value="OIW33797.1"/>
    <property type="molecule type" value="Genomic_DNA"/>
</dbReference>
<dbReference type="Proteomes" id="UP000182658">
    <property type="component" value="Unassembled WGS sequence"/>
</dbReference>
<evidence type="ECO:0000256" key="8">
    <source>
        <dbReference type="SAM" id="MobiDB-lite"/>
    </source>
</evidence>
<evidence type="ECO:0000259" key="9">
    <source>
        <dbReference type="Pfam" id="PF01545"/>
    </source>
</evidence>
<evidence type="ECO:0000256" key="1">
    <source>
        <dbReference type="ARBA" id="ARBA00004141"/>
    </source>
</evidence>
<feature type="region of interest" description="Disordered" evidence="8">
    <location>
        <begin position="1"/>
        <end position="24"/>
    </location>
</feature>
<comment type="subcellular location">
    <subcellularLocation>
        <location evidence="1">Membrane</location>
        <topology evidence="1">Multi-pass membrane protein</topology>
    </subcellularLocation>
</comment>
<dbReference type="InParanoid" id="A0A1J7J2V7"/>
<dbReference type="InterPro" id="IPR027469">
    <property type="entry name" value="Cation_efflux_TMD_sf"/>
</dbReference>
<sequence length="405" mass="44223">MATASHRHKGHKHHHDNPYLTSKNKNDAGVRITRIGLFANLGMAVAKGAGGYMFNSQAMIADAWHSLTDLASDVLTLATVSWSLKPPTEKFPMGFGKIESLGSLGVSSMLLFGGIFMCMSSCESLYAHFFLDPAAVAHIAEHGHSHGHSHSHAHMVPSIHAIWLAIGTIGIKEWLYHATMKVAKERKSSVLASNAVHHRVDSATGLVTLAAILGANVAPAYTWLDPAGGLLISALVIRAGWTNTLTSLLELADRSIDDEIKGSVRRQAMKVLSGPEAISEGHEVEIREISGIKSGQNYLIDMELAVPNAWTVEDIRGVEDAVRTRVGGKVRGVRRVRVRFVPKDVVQPTDKFDEYIPGDVSPRTSPEPEDENNHDHDHDDHDHGDDDHGHGHKQDNKKQDNKKGR</sequence>
<keyword evidence="5" id="KW-1133">Transmembrane helix</keyword>
<dbReference type="InterPro" id="IPR058533">
    <property type="entry name" value="Cation_efflux_TM"/>
</dbReference>
<dbReference type="AlphaFoldDB" id="A0A1J7J2V7"/>
<dbReference type="GO" id="GO:0005739">
    <property type="term" value="C:mitochondrion"/>
    <property type="evidence" value="ECO:0007669"/>
    <property type="project" value="UniProtKB-ARBA"/>
</dbReference>
<proteinExistence type="inferred from homology"/>
<evidence type="ECO:0000256" key="6">
    <source>
        <dbReference type="ARBA" id="ARBA00023065"/>
    </source>
</evidence>
<evidence type="ECO:0000256" key="4">
    <source>
        <dbReference type="ARBA" id="ARBA00022692"/>
    </source>
</evidence>
<reference evidence="10 11" key="1">
    <citation type="submission" date="2016-10" db="EMBL/GenBank/DDBJ databases">
        <title>Draft genome sequence of Coniochaeta ligniaria NRRL30616, a lignocellulolytic fungus for bioabatement of inhibitors in plant biomass hydrolysates.</title>
        <authorList>
            <consortium name="DOE Joint Genome Institute"/>
            <person name="Jimenez D.J."/>
            <person name="Hector R.E."/>
            <person name="Riley R."/>
            <person name="Sun H."/>
            <person name="Grigoriev I.V."/>
            <person name="Van Elsas J.D."/>
            <person name="Nichols N.N."/>
        </authorList>
    </citation>
    <scope>NUCLEOTIDE SEQUENCE [LARGE SCALE GENOMIC DNA]</scope>
    <source>
        <strain evidence="10 11">NRRL 30616</strain>
    </source>
</reference>
<dbReference type="FunFam" id="3.30.70.1350:FF:000010">
    <property type="entry name" value="Cation efflux family protein, putative"/>
    <property type="match status" value="1"/>
</dbReference>
<keyword evidence="7" id="KW-0472">Membrane</keyword>
<organism evidence="10 11">
    <name type="scientific">Coniochaeta ligniaria NRRL 30616</name>
    <dbReference type="NCBI Taxonomy" id="1408157"/>
    <lineage>
        <taxon>Eukaryota</taxon>
        <taxon>Fungi</taxon>
        <taxon>Dikarya</taxon>
        <taxon>Ascomycota</taxon>
        <taxon>Pezizomycotina</taxon>
        <taxon>Sordariomycetes</taxon>
        <taxon>Sordariomycetidae</taxon>
        <taxon>Coniochaetales</taxon>
        <taxon>Coniochaetaceae</taxon>
        <taxon>Coniochaeta</taxon>
    </lineage>
</organism>
<evidence type="ECO:0000256" key="3">
    <source>
        <dbReference type="ARBA" id="ARBA00022448"/>
    </source>
</evidence>
<accession>A0A1J7J2V7</accession>
<dbReference type="Gene3D" id="1.20.1510.10">
    <property type="entry name" value="Cation efflux protein transmembrane domain"/>
    <property type="match status" value="1"/>
</dbReference>
<dbReference type="FunFam" id="1.20.1510.10:FF:000013">
    <property type="entry name" value="Cation efflux family protein"/>
    <property type="match status" value="1"/>
</dbReference>
<protein>
    <recommendedName>
        <fullName evidence="9">Cation efflux protein transmembrane domain-containing protein</fullName>
    </recommendedName>
</protein>
<dbReference type="PANTHER" id="PTHR43840">
    <property type="entry name" value="MITOCHONDRIAL METAL TRANSPORTER 1-RELATED"/>
    <property type="match status" value="1"/>
</dbReference>
<feature type="domain" description="Cation efflux protein transmembrane" evidence="9">
    <location>
        <begin position="35"/>
        <end position="251"/>
    </location>
</feature>
<keyword evidence="6" id="KW-0406">Ion transport</keyword>
<dbReference type="PANTHER" id="PTHR43840:SF15">
    <property type="entry name" value="MITOCHONDRIAL METAL TRANSPORTER 1-RELATED"/>
    <property type="match status" value="1"/>
</dbReference>
<gene>
    <name evidence="10" type="ORF">CONLIGDRAFT_677545</name>
</gene>
<feature type="compositionally biased region" description="Basic residues" evidence="8">
    <location>
        <begin position="1"/>
        <end position="15"/>
    </location>
</feature>
<keyword evidence="4" id="KW-0812">Transmembrane</keyword>
<name>A0A1J7J2V7_9PEZI</name>
<dbReference type="STRING" id="1408157.A0A1J7J2V7"/>
<dbReference type="GO" id="GO:0016020">
    <property type="term" value="C:membrane"/>
    <property type="evidence" value="ECO:0007669"/>
    <property type="project" value="UniProtKB-SubCell"/>
</dbReference>
<dbReference type="GO" id="GO:0030003">
    <property type="term" value="P:intracellular monoatomic cation homeostasis"/>
    <property type="evidence" value="ECO:0007669"/>
    <property type="project" value="UniProtKB-ARBA"/>
</dbReference>
<evidence type="ECO:0000256" key="2">
    <source>
        <dbReference type="ARBA" id="ARBA00008873"/>
    </source>
</evidence>
<dbReference type="InterPro" id="IPR002524">
    <property type="entry name" value="Cation_efflux"/>
</dbReference>
<dbReference type="NCBIfam" id="TIGR01297">
    <property type="entry name" value="CDF"/>
    <property type="match status" value="1"/>
</dbReference>
<keyword evidence="3" id="KW-0813">Transport</keyword>
<dbReference type="InterPro" id="IPR050291">
    <property type="entry name" value="CDF_Transporter"/>
</dbReference>
<dbReference type="GO" id="GO:0098771">
    <property type="term" value="P:inorganic ion homeostasis"/>
    <property type="evidence" value="ECO:0007669"/>
    <property type="project" value="UniProtKB-ARBA"/>
</dbReference>
<dbReference type="OrthoDB" id="435980at2759"/>
<evidence type="ECO:0000313" key="11">
    <source>
        <dbReference type="Proteomes" id="UP000182658"/>
    </source>
</evidence>
<evidence type="ECO:0000256" key="5">
    <source>
        <dbReference type="ARBA" id="ARBA00022989"/>
    </source>
</evidence>
<dbReference type="Pfam" id="PF01545">
    <property type="entry name" value="Cation_efflux"/>
    <property type="match status" value="1"/>
</dbReference>
<dbReference type="FunCoup" id="A0A1J7J2V7">
    <property type="interactions" value="92"/>
</dbReference>
<evidence type="ECO:0000256" key="7">
    <source>
        <dbReference type="ARBA" id="ARBA00023136"/>
    </source>
</evidence>
<dbReference type="InterPro" id="IPR036837">
    <property type="entry name" value="Cation_efflux_CTD_sf"/>
</dbReference>
<dbReference type="Gene3D" id="3.30.70.1350">
    <property type="entry name" value="Cation efflux protein, cytoplasmic domain"/>
    <property type="match status" value="1"/>
</dbReference>
<keyword evidence="11" id="KW-1185">Reference proteome</keyword>
<dbReference type="SUPFAM" id="SSF161111">
    <property type="entry name" value="Cation efflux protein transmembrane domain-like"/>
    <property type="match status" value="1"/>
</dbReference>
<feature type="region of interest" description="Disordered" evidence="8">
    <location>
        <begin position="350"/>
        <end position="405"/>
    </location>
</feature>
<comment type="similarity">
    <text evidence="2">Belongs to the cation diffusion facilitator (CDF) transporter (TC 2.A.4) family. SLC30A subfamily.</text>
</comment>
<evidence type="ECO:0000313" key="10">
    <source>
        <dbReference type="EMBL" id="OIW33797.1"/>
    </source>
</evidence>
<dbReference type="GO" id="GO:0008324">
    <property type="term" value="F:monoatomic cation transmembrane transporter activity"/>
    <property type="evidence" value="ECO:0007669"/>
    <property type="project" value="InterPro"/>
</dbReference>